<proteinExistence type="predicted"/>
<evidence type="ECO:0000313" key="1">
    <source>
        <dbReference type="EMBL" id="ATD61315.1"/>
    </source>
</evidence>
<keyword evidence="2" id="KW-1185">Reference proteome</keyword>
<dbReference type="Proteomes" id="UP000218437">
    <property type="component" value="Chromosome"/>
</dbReference>
<dbReference type="KEGG" id="jsv:CNX70_14980"/>
<dbReference type="AlphaFoldDB" id="A0A290WWL9"/>
<organism evidence="1 2">
    <name type="scientific">Janthinobacterium svalbardensis</name>
    <dbReference type="NCBI Taxonomy" id="368607"/>
    <lineage>
        <taxon>Bacteria</taxon>
        <taxon>Pseudomonadati</taxon>
        <taxon>Pseudomonadota</taxon>
        <taxon>Betaproteobacteria</taxon>
        <taxon>Burkholderiales</taxon>
        <taxon>Oxalobacteraceae</taxon>
        <taxon>Janthinobacterium</taxon>
    </lineage>
</organism>
<reference evidence="1 2" key="1">
    <citation type="submission" date="2017-09" db="EMBL/GenBank/DDBJ databases">
        <title>Complete genome sequence of Janthinobacterium svalbardensis PAMC 27463.</title>
        <authorList>
            <person name="Cho Y.-J."/>
            <person name="Cho A."/>
            <person name="Kim O.-S."/>
            <person name="Lee J.-I."/>
        </authorList>
    </citation>
    <scope>NUCLEOTIDE SEQUENCE [LARGE SCALE GENOMIC DNA]</scope>
    <source>
        <strain evidence="1 2">PAMC 27463</strain>
    </source>
</reference>
<gene>
    <name evidence="1" type="ORF">CNX70_14980</name>
</gene>
<sequence length="359" mass="39266">MEKLSNIKESTTVSSRLTELPLVDSLQVAFAPLKLLRPLSHFATALGLRPDIAKPPDPDFLVHLLEGGSHQEQLRKAFGNQFKNLEHFLRGTHEPTATTVALLLLVSQTDEATLRSFAHGVPDGPLLPAYVGLFQVLEGVFLRAYQAATVGTVRCPCCGSDVLDDAHVWWTAQAVVLSQDAYSFVDRLLQAMLGAVLLSEVLCRLNASDHFDTASLLKLASPELHPIGNWMELVKLSQGLKHDWELTVGLDADPTAHGSIPDGRLRKWRSGQDLLPLDKAFSMVAATKHETVLKHAMFAARTLSLAIDVVQAAAETPSRPTRKLVQEMISARLRELHLHFQMGKAAVVSANATPLKVLI</sequence>
<protein>
    <submittedName>
        <fullName evidence="1">Uncharacterized protein</fullName>
    </submittedName>
</protein>
<dbReference type="RefSeq" id="WP_096235332.1">
    <property type="nucleotide sequence ID" value="NZ_CP023422.1"/>
</dbReference>
<dbReference type="EMBL" id="CP023422">
    <property type="protein sequence ID" value="ATD61315.1"/>
    <property type="molecule type" value="Genomic_DNA"/>
</dbReference>
<evidence type="ECO:0000313" key="2">
    <source>
        <dbReference type="Proteomes" id="UP000218437"/>
    </source>
</evidence>
<name>A0A290WWL9_9BURK</name>
<accession>A0A290WWL9</accession>